<evidence type="ECO:0000256" key="6">
    <source>
        <dbReference type="ARBA" id="ARBA00023014"/>
    </source>
</evidence>
<name>A0A1P8UQW8_9RHOB</name>
<evidence type="ECO:0000313" key="9">
    <source>
        <dbReference type="Proteomes" id="UP000187059"/>
    </source>
</evidence>
<proteinExistence type="predicted"/>
<dbReference type="Proteomes" id="UP000187059">
    <property type="component" value="Chromosome"/>
</dbReference>
<dbReference type="PANTHER" id="PTHR32439">
    <property type="entry name" value="FERREDOXIN--NITRITE REDUCTASE, CHLOROPLASTIC"/>
    <property type="match status" value="1"/>
</dbReference>
<evidence type="ECO:0000259" key="7">
    <source>
        <dbReference type="Pfam" id="PF03460"/>
    </source>
</evidence>
<sequence>MSEPQVKGWCPGALRPMMSGDGLVIRVRPRLARLEAAQALGLCDLAQRYGNGSLDLTSRANLQIRGVAPDDHEALMAALGGLDLLDTDPETERRRNILVTPFWQRGDRSARLARALTEALPELPELPAKVGFAVDTGAQPVLVDAPADFRFERSQGGLLLRADGWALGRPVTDDSAIPALIELAEWFDAHRSPERRRMAQVLAATPLPDAWASTAPKQRAALPQPGAHALGALLGAPFGQIGAEPLARLLHETGAPALRLTPWRLFLLEGAAMPETDDFVTDPGDPLLRADACAGAPFCPSASVETRALARALAPRVPGRLHVSGCAKGCARAAPATVTLTGRDGVFDLIRDGCAGDTPQRTGLTSSDLQSNSEWLR</sequence>
<evidence type="ECO:0000313" key="8">
    <source>
        <dbReference type="EMBL" id="APZ51800.1"/>
    </source>
</evidence>
<evidence type="ECO:0000256" key="1">
    <source>
        <dbReference type="ARBA" id="ARBA00022485"/>
    </source>
</evidence>
<dbReference type="InterPro" id="IPR005117">
    <property type="entry name" value="NiRdtase/SiRdtase_haem-b_fer"/>
</dbReference>
<gene>
    <name evidence="8" type="ORF">Ga0080574_TMP1466</name>
</gene>
<protein>
    <submittedName>
        <fullName evidence="8">Precorrin-3B synthase</fullName>
        <ecNumber evidence="8">1.14.13.83</ecNumber>
    </submittedName>
</protein>
<reference evidence="8 9" key="1">
    <citation type="submission" date="2016-04" db="EMBL/GenBank/DDBJ databases">
        <title>Deep-sea bacteria in the southern Pacific.</title>
        <authorList>
            <person name="Tang K."/>
        </authorList>
    </citation>
    <scope>NUCLEOTIDE SEQUENCE [LARGE SCALE GENOMIC DNA]</scope>
    <source>
        <strain evidence="8 9">JLT2014</strain>
    </source>
</reference>
<keyword evidence="1" id="KW-0004">4Fe-4S</keyword>
<organism evidence="8 9">
    <name type="scientific">Salipiger abyssi</name>
    <dbReference type="NCBI Taxonomy" id="1250539"/>
    <lineage>
        <taxon>Bacteria</taxon>
        <taxon>Pseudomonadati</taxon>
        <taxon>Pseudomonadota</taxon>
        <taxon>Alphaproteobacteria</taxon>
        <taxon>Rhodobacterales</taxon>
        <taxon>Roseobacteraceae</taxon>
        <taxon>Salipiger</taxon>
    </lineage>
</organism>
<dbReference type="InterPro" id="IPR012798">
    <property type="entry name" value="Cbl_synth_CobG-like"/>
</dbReference>
<dbReference type="InterPro" id="IPR036136">
    <property type="entry name" value="Nit/Sulf_reduc_fer-like_dom_sf"/>
</dbReference>
<dbReference type="KEGG" id="paby:Ga0080574_TMP1466"/>
<dbReference type="Gene3D" id="3.90.480.20">
    <property type="match status" value="1"/>
</dbReference>
<dbReference type="GO" id="GO:0046872">
    <property type="term" value="F:metal ion binding"/>
    <property type="evidence" value="ECO:0007669"/>
    <property type="project" value="UniProtKB-KW"/>
</dbReference>
<dbReference type="Gene3D" id="3.30.413.10">
    <property type="entry name" value="Sulfite Reductase Hemoprotein, domain 1"/>
    <property type="match status" value="1"/>
</dbReference>
<accession>A0A1P8UQW8</accession>
<evidence type="ECO:0000256" key="3">
    <source>
        <dbReference type="ARBA" id="ARBA00022723"/>
    </source>
</evidence>
<keyword evidence="9" id="KW-1185">Reference proteome</keyword>
<evidence type="ECO:0000256" key="4">
    <source>
        <dbReference type="ARBA" id="ARBA00023002"/>
    </source>
</evidence>
<dbReference type="STRING" id="1250539.Ga0080574_TMP1466"/>
<dbReference type="GO" id="GO:0043818">
    <property type="term" value="F:precorrin-3B synthase activity"/>
    <property type="evidence" value="ECO:0007669"/>
    <property type="project" value="UniProtKB-EC"/>
</dbReference>
<dbReference type="InterPro" id="IPR045854">
    <property type="entry name" value="NO2/SO3_Rdtase_4Fe4S_sf"/>
</dbReference>
<dbReference type="InterPro" id="IPR051329">
    <property type="entry name" value="NIR_SIR_4Fe-4S"/>
</dbReference>
<keyword evidence="6" id="KW-0411">Iron-sulfur</keyword>
<keyword evidence="3" id="KW-0479">Metal-binding</keyword>
<dbReference type="RefSeq" id="WP_076696614.1">
    <property type="nucleotide sequence ID" value="NZ_CP015093.1"/>
</dbReference>
<dbReference type="AlphaFoldDB" id="A0A1P8UQW8"/>
<dbReference type="NCBIfam" id="TIGR02435">
    <property type="entry name" value="CobG"/>
    <property type="match status" value="1"/>
</dbReference>
<dbReference type="GO" id="GO:0051539">
    <property type="term" value="F:4 iron, 4 sulfur cluster binding"/>
    <property type="evidence" value="ECO:0007669"/>
    <property type="project" value="UniProtKB-KW"/>
</dbReference>
<dbReference type="SUPFAM" id="SSF56014">
    <property type="entry name" value="Nitrite and sulphite reductase 4Fe-4S domain-like"/>
    <property type="match status" value="1"/>
</dbReference>
<evidence type="ECO:0000256" key="5">
    <source>
        <dbReference type="ARBA" id="ARBA00023004"/>
    </source>
</evidence>
<dbReference type="PANTHER" id="PTHR32439:SF9">
    <property type="entry name" value="BLR3264 PROTEIN"/>
    <property type="match status" value="1"/>
</dbReference>
<dbReference type="EC" id="1.14.13.83" evidence="8"/>
<feature type="domain" description="Nitrite/Sulfite reductase ferredoxin-like" evidence="7">
    <location>
        <begin position="16"/>
        <end position="79"/>
    </location>
</feature>
<keyword evidence="5" id="KW-0408">Iron</keyword>
<dbReference type="OrthoDB" id="7459360at2"/>
<dbReference type="EMBL" id="CP015093">
    <property type="protein sequence ID" value="APZ51800.1"/>
    <property type="molecule type" value="Genomic_DNA"/>
</dbReference>
<keyword evidence="2" id="KW-0349">Heme</keyword>
<evidence type="ECO:0000256" key="2">
    <source>
        <dbReference type="ARBA" id="ARBA00022617"/>
    </source>
</evidence>
<dbReference type="Pfam" id="PF03460">
    <property type="entry name" value="NIR_SIR_ferr"/>
    <property type="match status" value="1"/>
</dbReference>
<keyword evidence="4 8" id="KW-0560">Oxidoreductase</keyword>
<dbReference type="SUPFAM" id="SSF55124">
    <property type="entry name" value="Nitrite/Sulfite reductase N-terminal domain-like"/>
    <property type="match status" value="1"/>
</dbReference>